<keyword evidence="2" id="KW-0238">DNA-binding</keyword>
<proteinExistence type="predicted"/>
<evidence type="ECO:0000256" key="2">
    <source>
        <dbReference type="ARBA" id="ARBA00023125"/>
    </source>
</evidence>
<accession>A0ABS2HF38</accession>
<evidence type="ECO:0000313" key="6">
    <source>
        <dbReference type="Proteomes" id="UP000809621"/>
    </source>
</evidence>
<dbReference type="PANTHER" id="PTHR46796">
    <property type="entry name" value="HTH-TYPE TRANSCRIPTIONAL ACTIVATOR RHAS-RELATED"/>
    <property type="match status" value="1"/>
</dbReference>
<evidence type="ECO:0000259" key="4">
    <source>
        <dbReference type="PROSITE" id="PS01124"/>
    </source>
</evidence>
<dbReference type="InterPro" id="IPR046532">
    <property type="entry name" value="DUF6597"/>
</dbReference>
<protein>
    <submittedName>
        <fullName evidence="5">Helix-turn-helix transcriptional regulator</fullName>
    </submittedName>
</protein>
<dbReference type="InterPro" id="IPR050204">
    <property type="entry name" value="AraC_XylS_family_regulators"/>
</dbReference>
<dbReference type="RefSeq" id="WP_205156869.1">
    <property type="nucleotide sequence ID" value="NZ_JAFEUM010000001.1"/>
</dbReference>
<sequence length="283" mass="32400">MIQWLKHSSKPEVAKYIECYWLIEKEADSESFNFPKLNPDPSAHLIISPDNQSYHYDMNPSAIDGKGTHWLFPHHQTLQLDHSKPFVHLGVKFQVGALYSFKHFAEQQPTLDCVEQVQFSELFSELITGESVSTAALINLARSNPNKCCNELDRLFLPWALSSHEDAHSQITRKAVQAVESTPISDIGKQLYCSQRTLERSFNRVTGLTLKQCQSMKKLEAMLEYLYQRDSADIDWVEIAFQFGFSDQPHLIRYLKKQIGITPKVYEKQRGLTIDVYGGVSSV</sequence>
<comment type="caution">
    <text evidence="5">The sequence shown here is derived from an EMBL/GenBank/DDBJ whole genome shotgun (WGS) entry which is preliminary data.</text>
</comment>
<gene>
    <name evidence="5" type="ORF">JQC93_02450</name>
</gene>
<dbReference type="PROSITE" id="PS01124">
    <property type="entry name" value="HTH_ARAC_FAMILY_2"/>
    <property type="match status" value="1"/>
</dbReference>
<dbReference type="InterPro" id="IPR018060">
    <property type="entry name" value="HTH_AraC"/>
</dbReference>
<dbReference type="Proteomes" id="UP000809621">
    <property type="component" value="Unassembled WGS sequence"/>
</dbReference>
<dbReference type="Pfam" id="PF12833">
    <property type="entry name" value="HTH_18"/>
    <property type="match status" value="1"/>
</dbReference>
<feature type="domain" description="HTH araC/xylS-type" evidence="4">
    <location>
        <begin position="165"/>
        <end position="269"/>
    </location>
</feature>
<dbReference type="Gene3D" id="1.10.10.60">
    <property type="entry name" value="Homeodomain-like"/>
    <property type="match status" value="1"/>
</dbReference>
<keyword evidence="3" id="KW-0804">Transcription</keyword>
<dbReference type="Pfam" id="PF20240">
    <property type="entry name" value="DUF6597"/>
    <property type="match status" value="1"/>
</dbReference>
<name>A0ABS2HF38_9VIBR</name>
<dbReference type="SMART" id="SM00342">
    <property type="entry name" value="HTH_ARAC"/>
    <property type="match status" value="1"/>
</dbReference>
<organism evidence="5 6">
    <name type="scientific">Vibrio ulleungensis</name>
    <dbReference type="NCBI Taxonomy" id="2807619"/>
    <lineage>
        <taxon>Bacteria</taxon>
        <taxon>Pseudomonadati</taxon>
        <taxon>Pseudomonadota</taxon>
        <taxon>Gammaproteobacteria</taxon>
        <taxon>Vibrionales</taxon>
        <taxon>Vibrionaceae</taxon>
        <taxon>Vibrio</taxon>
    </lineage>
</organism>
<evidence type="ECO:0000256" key="3">
    <source>
        <dbReference type="ARBA" id="ARBA00023163"/>
    </source>
</evidence>
<dbReference type="SUPFAM" id="SSF46689">
    <property type="entry name" value="Homeodomain-like"/>
    <property type="match status" value="1"/>
</dbReference>
<reference evidence="5 6" key="1">
    <citation type="submission" date="2021-02" db="EMBL/GenBank/DDBJ databases">
        <authorList>
            <person name="Park J.-S."/>
        </authorList>
    </citation>
    <scope>NUCLEOTIDE SEQUENCE [LARGE SCALE GENOMIC DNA]</scope>
    <source>
        <strain evidence="5 6">188UL20-2</strain>
    </source>
</reference>
<evidence type="ECO:0000313" key="5">
    <source>
        <dbReference type="EMBL" id="MBM7035256.1"/>
    </source>
</evidence>
<dbReference type="InterPro" id="IPR009057">
    <property type="entry name" value="Homeodomain-like_sf"/>
</dbReference>
<keyword evidence="6" id="KW-1185">Reference proteome</keyword>
<keyword evidence="1" id="KW-0805">Transcription regulation</keyword>
<evidence type="ECO:0000256" key="1">
    <source>
        <dbReference type="ARBA" id="ARBA00023015"/>
    </source>
</evidence>
<dbReference type="EMBL" id="JAFEUM010000001">
    <property type="protein sequence ID" value="MBM7035256.1"/>
    <property type="molecule type" value="Genomic_DNA"/>
</dbReference>